<proteinExistence type="inferred from homology"/>
<evidence type="ECO:0000256" key="2">
    <source>
        <dbReference type="ARBA" id="ARBA00009212"/>
    </source>
</evidence>
<dbReference type="RefSeq" id="WP_175229610.1">
    <property type="nucleotide sequence ID" value="NZ_CADIKH010000032.1"/>
</dbReference>
<dbReference type="Pfam" id="PF04066">
    <property type="entry name" value="MrpF_PhaF"/>
    <property type="match status" value="1"/>
</dbReference>
<dbReference type="PANTHER" id="PTHR34702:SF1">
    <property type="entry name" value="NA(+)_H(+) ANTIPORTER SUBUNIT F"/>
    <property type="match status" value="1"/>
</dbReference>
<keyword evidence="6 8" id="KW-1133">Transmembrane helix</keyword>
<dbReference type="EMBL" id="CADIKH010000032">
    <property type="protein sequence ID" value="CAB3767194.1"/>
    <property type="molecule type" value="Genomic_DNA"/>
</dbReference>
<name>A0A6J5EMZ8_9BURK</name>
<evidence type="ECO:0000256" key="6">
    <source>
        <dbReference type="ARBA" id="ARBA00022989"/>
    </source>
</evidence>
<evidence type="ECO:0000256" key="4">
    <source>
        <dbReference type="ARBA" id="ARBA00022475"/>
    </source>
</evidence>
<feature type="transmembrane region" description="Helical" evidence="8">
    <location>
        <begin position="62"/>
        <end position="80"/>
    </location>
</feature>
<comment type="subcellular location">
    <subcellularLocation>
        <location evidence="1">Cell membrane</location>
        <topology evidence="1">Multi-pass membrane protein</topology>
    </subcellularLocation>
</comment>
<accession>A0A6J5EMZ8</accession>
<evidence type="ECO:0000256" key="8">
    <source>
        <dbReference type="SAM" id="Phobius"/>
    </source>
</evidence>
<evidence type="ECO:0008006" key="11">
    <source>
        <dbReference type="Google" id="ProtNLM"/>
    </source>
</evidence>
<dbReference type="Proteomes" id="UP000494363">
    <property type="component" value="Unassembled WGS sequence"/>
</dbReference>
<evidence type="ECO:0000256" key="7">
    <source>
        <dbReference type="ARBA" id="ARBA00023136"/>
    </source>
</evidence>
<evidence type="ECO:0000256" key="3">
    <source>
        <dbReference type="ARBA" id="ARBA00022448"/>
    </source>
</evidence>
<evidence type="ECO:0000313" key="9">
    <source>
        <dbReference type="EMBL" id="CAB3767194.1"/>
    </source>
</evidence>
<feature type="transmembrane region" description="Helical" evidence="8">
    <location>
        <begin position="6"/>
        <end position="24"/>
    </location>
</feature>
<organism evidence="9 10">
    <name type="scientific">Paraburkholderia humisilvae</name>
    <dbReference type="NCBI Taxonomy" id="627669"/>
    <lineage>
        <taxon>Bacteria</taxon>
        <taxon>Pseudomonadati</taxon>
        <taxon>Pseudomonadota</taxon>
        <taxon>Betaproteobacteria</taxon>
        <taxon>Burkholderiales</taxon>
        <taxon>Burkholderiaceae</taxon>
        <taxon>Paraburkholderia</taxon>
    </lineage>
</organism>
<feature type="transmembrane region" description="Helical" evidence="8">
    <location>
        <begin position="36"/>
        <end position="56"/>
    </location>
</feature>
<dbReference type="GO" id="GO:0005886">
    <property type="term" value="C:plasma membrane"/>
    <property type="evidence" value="ECO:0007669"/>
    <property type="project" value="UniProtKB-SubCell"/>
</dbReference>
<keyword evidence="10" id="KW-1185">Reference proteome</keyword>
<sequence length="94" mass="9564">MTDVLITVSGLVLFMVAVGLLSVLRGPTRADRMMAAQLFGTGGIAALLLVGTASGVEAVVDVALTLAVLAAFASVAFVKADRQTEGEAGKEDRT</sequence>
<reference evidence="9 10" key="1">
    <citation type="submission" date="2020-04" db="EMBL/GenBank/DDBJ databases">
        <authorList>
            <person name="De Canck E."/>
        </authorList>
    </citation>
    <scope>NUCLEOTIDE SEQUENCE [LARGE SCALE GENOMIC DNA]</scope>
    <source>
        <strain evidence="9 10">LMG 29542</strain>
    </source>
</reference>
<comment type="similarity">
    <text evidence="2">Belongs to the CPA3 antiporters (TC 2.A.63) subunit F family.</text>
</comment>
<keyword evidence="4" id="KW-1003">Cell membrane</keyword>
<keyword evidence="7 8" id="KW-0472">Membrane</keyword>
<dbReference type="AlphaFoldDB" id="A0A6J5EMZ8"/>
<gene>
    <name evidence="9" type="ORF">LMG29542_05541</name>
</gene>
<evidence type="ECO:0000313" key="10">
    <source>
        <dbReference type="Proteomes" id="UP000494363"/>
    </source>
</evidence>
<dbReference type="PANTHER" id="PTHR34702">
    <property type="entry name" value="NA(+)/H(+) ANTIPORTER SUBUNIT F1"/>
    <property type="match status" value="1"/>
</dbReference>
<protein>
    <recommendedName>
        <fullName evidence="11">Na(+)/H(+) antiporter subunit F</fullName>
    </recommendedName>
</protein>
<keyword evidence="5 8" id="KW-0812">Transmembrane</keyword>
<keyword evidence="3" id="KW-0813">Transport</keyword>
<evidence type="ECO:0000256" key="5">
    <source>
        <dbReference type="ARBA" id="ARBA00022692"/>
    </source>
</evidence>
<dbReference type="GO" id="GO:0015385">
    <property type="term" value="F:sodium:proton antiporter activity"/>
    <property type="evidence" value="ECO:0007669"/>
    <property type="project" value="TreeGrafter"/>
</dbReference>
<dbReference type="InterPro" id="IPR007208">
    <property type="entry name" value="MrpF/PhaF-like"/>
</dbReference>
<evidence type="ECO:0000256" key="1">
    <source>
        <dbReference type="ARBA" id="ARBA00004651"/>
    </source>
</evidence>